<feature type="compositionally biased region" description="Polar residues" evidence="1">
    <location>
        <begin position="48"/>
        <end position="65"/>
    </location>
</feature>
<dbReference type="InterPro" id="IPR036465">
    <property type="entry name" value="vWFA_dom_sf"/>
</dbReference>
<name>A0A1L9X590_ASPA1</name>
<reference evidence="3" key="1">
    <citation type="journal article" date="2017" name="Genome Biol.">
        <title>Comparative genomics reveals high biological diversity and specific adaptations in the industrially and medically important fungal genus Aspergillus.</title>
        <authorList>
            <person name="de Vries R.P."/>
            <person name="Riley R."/>
            <person name="Wiebenga A."/>
            <person name="Aguilar-Osorio G."/>
            <person name="Amillis S."/>
            <person name="Uchima C.A."/>
            <person name="Anderluh G."/>
            <person name="Asadollahi M."/>
            <person name="Askin M."/>
            <person name="Barry K."/>
            <person name="Battaglia E."/>
            <person name="Bayram O."/>
            <person name="Benocci T."/>
            <person name="Braus-Stromeyer S.A."/>
            <person name="Caldana C."/>
            <person name="Canovas D."/>
            <person name="Cerqueira G.C."/>
            <person name="Chen F."/>
            <person name="Chen W."/>
            <person name="Choi C."/>
            <person name="Clum A."/>
            <person name="Dos Santos R.A."/>
            <person name="Damasio A.R."/>
            <person name="Diallinas G."/>
            <person name="Emri T."/>
            <person name="Fekete E."/>
            <person name="Flipphi M."/>
            <person name="Freyberg S."/>
            <person name="Gallo A."/>
            <person name="Gournas C."/>
            <person name="Habgood R."/>
            <person name="Hainaut M."/>
            <person name="Harispe M.L."/>
            <person name="Henrissat B."/>
            <person name="Hilden K.S."/>
            <person name="Hope R."/>
            <person name="Hossain A."/>
            <person name="Karabika E."/>
            <person name="Karaffa L."/>
            <person name="Karanyi Z."/>
            <person name="Krasevec N."/>
            <person name="Kuo A."/>
            <person name="Kusch H."/>
            <person name="LaButti K."/>
            <person name="Lagendijk E.L."/>
            <person name="Lapidus A."/>
            <person name="Levasseur A."/>
            <person name="Lindquist E."/>
            <person name="Lipzen A."/>
            <person name="Logrieco A.F."/>
            <person name="MacCabe A."/>
            <person name="Maekelae M.R."/>
            <person name="Malavazi I."/>
            <person name="Melin P."/>
            <person name="Meyer V."/>
            <person name="Mielnichuk N."/>
            <person name="Miskei M."/>
            <person name="Molnar A.P."/>
            <person name="Mule G."/>
            <person name="Ngan C.Y."/>
            <person name="Orejas M."/>
            <person name="Orosz E."/>
            <person name="Ouedraogo J.P."/>
            <person name="Overkamp K.M."/>
            <person name="Park H.-S."/>
            <person name="Perrone G."/>
            <person name="Piumi F."/>
            <person name="Punt P.J."/>
            <person name="Ram A.F."/>
            <person name="Ramon A."/>
            <person name="Rauscher S."/>
            <person name="Record E."/>
            <person name="Riano-Pachon D.M."/>
            <person name="Robert V."/>
            <person name="Roehrig J."/>
            <person name="Ruller R."/>
            <person name="Salamov A."/>
            <person name="Salih N.S."/>
            <person name="Samson R.A."/>
            <person name="Sandor E."/>
            <person name="Sanguinetti M."/>
            <person name="Schuetze T."/>
            <person name="Sepcic K."/>
            <person name="Shelest E."/>
            <person name="Sherlock G."/>
            <person name="Sophianopoulou V."/>
            <person name="Squina F.M."/>
            <person name="Sun H."/>
            <person name="Susca A."/>
            <person name="Todd R.B."/>
            <person name="Tsang A."/>
            <person name="Unkles S.E."/>
            <person name="van de Wiele N."/>
            <person name="van Rossen-Uffink D."/>
            <person name="Oliveira J.V."/>
            <person name="Vesth T.C."/>
            <person name="Visser J."/>
            <person name="Yu J.-H."/>
            <person name="Zhou M."/>
            <person name="Andersen M.R."/>
            <person name="Archer D.B."/>
            <person name="Baker S.E."/>
            <person name="Benoit I."/>
            <person name="Brakhage A.A."/>
            <person name="Braus G.H."/>
            <person name="Fischer R."/>
            <person name="Frisvad J.C."/>
            <person name="Goldman G.H."/>
            <person name="Houbraken J."/>
            <person name="Oakley B."/>
            <person name="Pocsi I."/>
            <person name="Scazzocchio C."/>
            <person name="Seiboth B."/>
            <person name="vanKuyk P.A."/>
            <person name="Wortman J."/>
            <person name="Dyer P.S."/>
            <person name="Grigoriev I.V."/>
        </authorList>
    </citation>
    <scope>NUCLEOTIDE SEQUENCE [LARGE SCALE GENOMIC DNA]</scope>
    <source>
        <strain evidence="3">ATCC 16872 / CBS 172.66 / WB 5094</strain>
    </source>
</reference>
<evidence type="ECO:0008006" key="4">
    <source>
        <dbReference type="Google" id="ProtNLM"/>
    </source>
</evidence>
<gene>
    <name evidence="2" type="ORF">ASPACDRAFT_39232</name>
</gene>
<proteinExistence type="predicted"/>
<dbReference type="VEuPathDB" id="FungiDB:ASPACDRAFT_39232"/>
<accession>A0A1L9X590</accession>
<dbReference type="OrthoDB" id="2142598at2759"/>
<dbReference type="RefSeq" id="XP_020059954.1">
    <property type="nucleotide sequence ID" value="XM_020200566.1"/>
</dbReference>
<dbReference type="EMBL" id="KV878971">
    <property type="protein sequence ID" value="OJK03615.1"/>
    <property type="molecule type" value="Genomic_DNA"/>
</dbReference>
<evidence type="ECO:0000313" key="3">
    <source>
        <dbReference type="Proteomes" id="UP000184546"/>
    </source>
</evidence>
<protein>
    <recommendedName>
        <fullName evidence="4">VWFA domain-containing protein</fullName>
    </recommendedName>
</protein>
<dbReference type="OMA" id="WVHVTIF"/>
<evidence type="ECO:0000313" key="2">
    <source>
        <dbReference type="EMBL" id="OJK03615.1"/>
    </source>
</evidence>
<dbReference type="AlphaFoldDB" id="A0A1L9X590"/>
<organism evidence="2 3">
    <name type="scientific">Aspergillus aculeatus (strain ATCC 16872 / CBS 172.66 / WB 5094)</name>
    <dbReference type="NCBI Taxonomy" id="690307"/>
    <lineage>
        <taxon>Eukaryota</taxon>
        <taxon>Fungi</taxon>
        <taxon>Dikarya</taxon>
        <taxon>Ascomycota</taxon>
        <taxon>Pezizomycotina</taxon>
        <taxon>Eurotiomycetes</taxon>
        <taxon>Eurotiomycetidae</taxon>
        <taxon>Eurotiales</taxon>
        <taxon>Aspergillaceae</taxon>
        <taxon>Aspergillus</taxon>
        <taxon>Aspergillus subgen. Circumdati</taxon>
    </lineage>
</organism>
<dbReference type="Proteomes" id="UP000184546">
    <property type="component" value="Unassembled WGS sequence"/>
</dbReference>
<dbReference type="Gene3D" id="3.40.50.410">
    <property type="entry name" value="von Willebrand factor, type A domain"/>
    <property type="match status" value="1"/>
</dbReference>
<sequence length="723" mass="82792">MTPTREDIAKFLTIVPHANEGQALLYLQGANTLEEAITQFYDGSLTHANSAAPGNTSNSVSQDQSTRADHADPLPSYQAAVAMGGNESRAVHTNPVIEAAKLRARDEQEMQNRLQQIQWNHQIFNDEIEPEHEAKHMLTCACDIHQYKIRKQNRVAVLKMWSEAVMYPDGGTGEKYYHDCYYSQQIWNNNPYTRIITPYGPVGRIRQKPVARYHARWLVETIRLNSSLNATAQRIANQYEPTENIWEVEDEPVAANDGDGSDTAHHRSDSLKPSILTQMRKSLSLRSSEEREAARQAKRREDYRELRDTILAEEAGRWPDPESRRIVTEYQERLGLTRRIAGLRVHRPMQYLHLLRAGYFEPIPVAWAEQNSNPLKFRIEAAEGWRGITPTWRGYENTAEERLYWVLNHRVESTNGSELRQWLKPDVISALEMARTRMATAVDLPPVYEALDDICQTQTPTAVGYSRQVMPSPLRAIDAPELPTDNTMILLDVSGSMDFDPVRPSYEQYMVTRYERTMQPKNKDVAKAVIRRFTDALATHDQNREGYQLVTFANKAAYMGYINHRNFASVWSQITVGGGTRVMAGWQQVKDLHFQRHAGFATYHAVYGWQAGPQMPILRLLLLLDGEATDMDEFELELLSLSWVHVTIFLIGADGCPHHHRHANELQRISEVNPHVAFVDAQGNTPERYVTHELLKRHLGYEVTLSEFEEWERHAPPAYETSV</sequence>
<evidence type="ECO:0000256" key="1">
    <source>
        <dbReference type="SAM" id="MobiDB-lite"/>
    </source>
</evidence>
<feature type="region of interest" description="Disordered" evidence="1">
    <location>
        <begin position="253"/>
        <end position="273"/>
    </location>
</feature>
<keyword evidence="3" id="KW-1185">Reference proteome</keyword>
<feature type="region of interest" description="Disordered" evidence="1">
    <location>
        <begin position="48"/>
        <end position="71"/>
    </location>
</feature>
<dbReference type="SUPFAM" id="SSF53300">
    <property type="entry name" value="vWA-like"/>
    <property type="match status" value="1"/>
</dbReference>
<dbReference type="GeneID" id="30974380"/>